<comment type="catalytic activity">
    <reaction evidence="7">
        <text>a UDP-3-O-[(3R)-3-hydroxyacyl]-alpha-D-glucosamine + a (3R)-hydroxyacyl-[ACP] = a UDP-2-N,3-O-bis[(3R)-3-hydroxyacyl]-alpha-D-glucosamine + holo-[ACP] + H(+)</text>
        <dbReference type="Rhea" id="RHEA:53836"/>
        <dbReference type="Rhea" id="RHEA-COMP:9685"/>
        <dbReference type="Rhea" id="RHEA-COMP:9945"/>
        <dbReference type="ChEBI" id="CHEBI:15378"/>
        <dbReference type="ChEBI" id="CHEBI:64479"/>
        <dbReference type="ChEBI" id="CHEBI:78827"/>
        <dbReference type="ChEBI" id="CHEBI:137740"/>
        <dbReference type="ChEBI" id="CHEBI:137748"/>
        <dbReference type="EC" id="2.3.1.191"/>
    </reaction>
</comment>
<comment type="pathway">
    <text evidence="7">Bacterial outer membrane biogenesis; LPS lipid A biosynthesis.</text>
</comment>
<feature type="active site" description="Proton acceptor" evidence="7">
    <location>
        <position position="239"/>
    </location>
</feature>
<evidence type="ECO:0000256" key="7">
    <source>
        <dbReference type="HAMAP-Rule" id="MF_00523"/>
    </source>
</evidence>
<dbReference type="InterPro" id="IPR001451">
    <property type="entry name" value="Hexapep"/>
</dbReference>
<dbReference type="EMBL" id="JAFEUM010000008">
    <property type="protein sequence ID" value="MBM7038165.1"/>
    <property type="molecule type" value="Genomic_DNA"/>
</dbReference>
<evidence type="ECO:0000256" key="2">
    <source>
        <dbReference type="ARBA" id="ARBA00022556"/>
    </source>
</evidence>
<evidence type="ECO:0000313" key="9">
    <source>
        <dbReference type="EMBL" id="MBM7038165.1"/>
    </source>
</evidence>
<name>A0ABS2HL03_9VIBR</name>
<dbReference type="Pfam" id="PF04613">
    <property type="entry name" value="LpxD"/>
    <property type="match status" value="1"/>
</dbReference>
<organism evidence="9 10">
    <name type="scientific">Vibrio ulleungensis</name>
    <dbReference type="NCBI Taxonomy" id="2807619"/>
    <lineage>
        <taxon>Bacteria</taxon>
        <taxon>Pseudomonadati</taxon>
        <taxon>Pseudomonadota</taxon>
        <taxon>Gammaproteobacteria</taxon>
        <taxon>Vibrionales</taxon>
        <taxon>Vibrionaceae</taxon>
        <taxon>Vibrio</taxon>
    </lineage>
</organism>
<proteinExistence type="inferred from homology"/>
<keyword evidence="1 7" id="KW-0444">Lipid biosynthesis</keyword>
<dbReference type="InterPro" id="IPR007691">
    <property type="entry name" value="LpxD"/>
</dbReference>
<evidence type="ECO:0000256" key="3">
    <source>
        <dbReference type="ARBA" id="ARBA00022679"/>
    </source>
</evidence>
<evidence type="ECO:0000259" key="8">
    <source>
        <dbReference type="Pfam" id="PF04613"/>
    </source>
</evidence>
<accession>A0ABS2HL03</accession>
<keyword evidence="4 7" id="KW-0677">Repeat</keyword>
<evidence type="ECO:0000256" key="5">
    <source>
        <dbReference type="ARBA" id="ARBA00023098"/>
    </source>
</evidence>
<dbReference type="NCBIfam" id="TIGR01853">
    <property type="entry name" value="lipid_A_lpxD"/>
    <property type="match status" value="1"/>
</dbReference>
<dbReference type="Pfam" id="PF00132">
    <property type="entry name" value="Hexapep"/>
    <property type="match status" value="2"/>
</dbReference>
<dbReference type="HAMAP" id="MF_00523">
    <property type="entry name" value="LpxD"/>
    <property type="match status" value="1"/>
</dbReference>
<protein>
    <recommendedName>
        <fullName evidence="7">UDP-3-O-acylglucosamine N-acyltransferase</fullName>
        <ecNumber evidence="7">2.3.1.191</ecNumber>
    </recommendedName>
</protein>
<dbReference type="Proteomes" id="UP000809621">
    <property type="component" value="Unassembled WGS sequence"/>
</dbReference>
<dbReference type="PANTHER" id="PTHR43378:SF2">
    <property type="entry name" value="UDP-3-O-ACYLGLUCOSAMINE N-ACYLTRANSFERASE 1, MITOCHONDRIAL-RELATED"/>
    <property type="match status" value="1"/>
</dbReference>
<dbReference type="Gene3D" id="1.20.5.170">
    <property type="match status" value="1"/>
</dbReference>
<evidence type="ECO:0000256" key="6">
    <source>
        <dbReference type="ARBA" id="ARBA00023315"/>
    </source>
</evidence>
<comment type="subunit">
    <text evidence="7">Homotrimer.</text>
</comment>
<sequence length="347" mass="36491">MITLTLQQVADIAGGTLIGDSAATVSQFQAMDKAQPGDISFLTNPKYRKHLAQCNATCVLIKQADAEHCSGNAIVVGDPYIAYAKVAQKLDKTPKAATGIAPSAVISDSAILGNNVSVGANAVIETGARLADNVVIGANCFVGKNASIGEGTQLWSNVAVYHDVQIGERCLVQSQTTIGSDGFGYANEQGEWIKIPQTGSVIIGNRVEIGASACIDRGAIGNTIVEDNVILDNLIQVAHNVHIGYGTAIAGATTIAGSTTVGKYCIIGGATVINGHIEIADQVTITGMGMVMRSIKEKGVYSSGIPLQKNAEWRKTATRVHRIDEMNKRLKTVEKQLEQQDSTEQGL</sequence>
<comment type="caution">
    <text evidence="9">The sequence shown here is derived from an EMBL/GenBank/DDBJ whole genome shotgun (WGS) entry which is preliminary data.</text>
</comment>
<dbReference type="NCBIfam" id="NF002060">
    <property type="entry name" value="PRK00892.1"/>
    <property type="match status" value="1"/>
</dbReference>
<dbReference type="InterPro" id="IPR011004">
    <property type="entry name" value="Trimer_LpxA-like_sf"/>
</dbReference>
<feature type="domain" description="UDP-3-O-[3-hydroxymyristoyl] glucosamine N-acyltransferase non-repeat region" evidence="8">
    <location>
        <begin position="24"/>
        <end position="88"/>
    </location>
</feature>
<evidence type="ECO:0000313" key="10">
    <source>
        <dbReference type="Proteomes" id="UP000809621"/>
    </source>
</evidence>
<dbReference type="InterPro" id="IPR020573">
    <property type="entry name" value="UDP_GlcNAc_AcTrfase_non-rep"/>
</dbReference>
<dbReference type="EC" id="2.3.1.191" evidence="7"/>
<keyword evidence="2 7" id="KW-0441">Lipid A biosynthesis</keyword>
<dbReference type="RefSeq" id="WP_205159639.1">
    <property type="nucleotide sequence ID" value="NZ_JAFEUM010000008.1"/>
</dbReference>
<comment type="similarity">
    <text evidence="7">Belongs to the transferase hexapeptide repeat family. LpxD subfamily.</text>
</comment>
<evidence type="ECO:0000256" key="1">
    <source>
        <dbReference type="ARBA" id="ARBA00022516"/>
    </source>
</evidence>
<dbReference type="Gene3D" id="3.40.1390.10">
    <property type="entry name" value="MurE/MurF, N-terminal domain"/>
    <property type="match status" value="1"/>
</dbReference>
<dbReference type="SUPFAM" id="SSF51161">
    <property type="entry name" value="Trimeric LpxA-like enzymes"/>
    <property type="match status" value="1"/>
</dbReference>
<comment type="function">
    <text evidence="7">Catalyzes the N-acylation of UDP-3-O-acylglucosamine using 3-hydroxyacyl-ACP as the acyl donor. Is involved in the biosynthesis of lipid A, a phosphorylated glycolipid that anchors the lipopolysaccharide to the outer membrane of the cell.</text>
</comment>
<keyword evidence="5 7" id="KW-0443">Lipid metabolism</keyword>
<dbReference type="PANTHER" id="PTHR43378">
    <property type="entry name" value="UDP-3-O-ACYLGLUCOSAMINE N-ACYLTRANSFERASE"/>
    <property type="match status" value="1"/>
</dbReference>
<evidence type="ECO:0000256" key="4">
    <source>
        <dbReference type="ARBA" id="ARBA00022737"/>
    </source>
</evidence>
<dbReference type="GO" id="GO:0103118">
    <property type="term" value="F:UDP-3-O-[(3R)-3-hydroxyacyl]-glucosamine N-acyltransferase activity"/>
    <property type="evidence" value="ECO:0007669"/>
    <property type="project" value="UniProtKB-EC"/>
</dbReference>
<reference evidence="9 10" key="1">
    <citation type="submission" date="2021-02" db="EMBL/GenBank/DDBJ databases">
        <authorList>
            <person name="Park J.-S."/>
        </authorList>
    </citation>
    <scope>NUCLEOTIDE SEQUENCE [LARGE SCALE GENOMIC DNA]</scope>
    <source>
        <strain evidence="9 10">188UL20-2</strain>
    </source>
</reference>
<dbReference type="CDD" id="cd03352">
    <property type="entry name" value="LbH_LpxD"/>
    <property type="match status" value="1"/>
</dbReference>
<keyword evidence="3 7" id="KW-0808">Transferase</keyword>
<dbReference type="Gene3D" id="2.160.10.10">
    <property type="entry name" value="Hexapeptide repeat proteins"/>
    <property type="match status" value="1"/>
</dbReference>
<keyword evidence="10" id="KW-1185">Reference proteome</keyword>
<keyword evidence="6 7" id="KW-0012">Acyltransferase</keyword>
<gene>
    <name evidence="7 9" type="primary">lpxD</name>
    <name evidence="9" type="ORF">JQC93_17365</name>
</gene>